<dbReference type="Gene3D" id="3.40.50.150">
    <property type="entry name" value="Vaccinia Virus protein VP39"/>
    <property type="match status" value="1"/>
</dbReference>
<dbReference type="AlphaFoldDB" id="A0A0T5YFJ1"/>
<evidence type="ECO:0000256" key="1">
    <source>
        <dbReference type="ARBA" id="ARBA00010815"/>
    </source>
</evidence>
<evidence type="ECO:0000256" key="7">
    <source>
        <dbReference type="PIRSR" id="PIRSR003085-2"/>
    </source>
</evidence>
<comment type="similarity">
    <text evidence="1">Belongs to the CFA/CMAS family.</text>
</comment>
<evidence type="ECO:0000313" key="10">
    <source>
        <dbReference type="EMBL" id="COW88603.1"/>
    </source>
</evidence>
<dbReference type="OMA" id="YHPYDLA"/>
<dbReference type="InterPro" id="IPR047672">
    <property type="entry name" value="CMAS_actinobact"/>
</dbReference>
<feature type="binding site" evidence="7">
    <location>
        <begin position="56"/>
        <end position="57"/>
    </location>
    <ligand>
        <name>S-adenosyl-L-methionine</name>
        <dbReference type="ChEBI" id="CHEBI:59789"/>
    </ligand>
</feature>
<reference evidence="11" key="3">
    <citation type="submission" date="2015-03" db="EMBL/GenBank/DDBJ databases">
        <authorList>
            <person name="Murphy D."/>
        </authorList>
    </citation>
    <scope>NUCLEOTIDE SEQUENCE [LARGE SCALE GENOMIC DNA]</scope>
    <source>
        <strain evidence="11">K00500041</strain>
    </source>
</reference>
<feature type="binding site" evidence="7">
    <location>
        <begin position="146"/>
        <end position="147"/>
    </location>
    <ligand>
        <name>S-adenosyl-L-methionine</name>
        <dbReference type="ChEBI" id="CHEBI:59789"/>
    </ligand>
</feature>
<dbReference type="EC" id="2.1.1.-" evidence="11"/>
<dbReference type="NCBIfam" id="NF040660">
    <property type="entry name" value="mycolic_MTase"/>
    <property type="match status" value="1"/>
</dbReference>
<reference evidence="10" key="1">
    <citation type="submission" date="2015-03" db="EMBL/GenBank/DDBJ databases">
        <authorList>
            <consortium name="Pathogen Informatics"/>
            <person name="Murphy D."/>
        </authorList>
    </citation>
    <scope>NUCLEOTIDE SEQUENCE</scope>
    <source>
        <strain evidence="10">N09902308</strain>
    </source>
</reference>
<dbReference type="CDD" id="cd02440">
    <property type="entry name" value="AdoMet_MTases"/>
    <property type="match status" value="1"/>
</dbReference>
<feature type="active site" evidence="6">
    <location>
        <position position="292"/>
    </location>
</feature>
<dbReference type="Proteomes" id="UP000044938">
    <property type="component" value="Unassembled WGS sequence"/>
</dbReference>
<dbReference type="InterPro" id="IPR050723">
    <property type="entry name" value="CFA/CMAS"/>
</dbReference>
<feature type="binding site" evidence="7">
    <location>
        <begin position="117"/>
        <end position="122"/>
    </location>
    <ligand>
        <name>S-adenosyl-L-methionine</name>
        <dbReference type="ChEBI" id="CHEBI:59789"/>
    </ligand>
</feature>
<dbReference type="GO" id="GO:0032259">
    <property type="term" value="P:methylation"/>
    <property type="evidence" value="ECO:0007669"/>
    <property type="project" value="UniProtKB-KW"/>
</dbReference>
<dbReference type="EMBL" id="CSAJ01000117">
    <property type="protein sequence ID" value="COV94287.1"/>
    <property type="molecule type" value="Genomic_DNA"/>
</dbReference>
<evidence type="ECO:0000256" key="4">
    <source>
        <dbReference type="ARBA" id="ARBA00022691"/>
    </source>
</evidence>
<evidence type="ECO:0000313" key="13">
    <source>
        <dbReference type="Proteomes" id="UP000039021"/>
    </source>
</evidence>
<dbReference type="GO" id="GO:0008610">
    <property type="term" value="P:lipid biosynthetic process"/>
    <property type="evidence" value="ECO:0007669"/>
    <property type="project" value="InterPro"/>
</dbReference>
<dbReference type="PANTHER" id="PTHR43667">
    <property type="entry name" value="CYCLOPROPANE-FATTY-ACYL-PHOSPHOLIPID SYNTHASE"/>
    <property type="match status" value="1"/>
</dbReference>
<keyword evidence="3 11" id="KW-0808">Transferase</keyword>
<dbReference type="InterPro" id="IPR029063">
    <property type="entry name" value="SAM-dependent_MTases_sf"/>
</dbReference>
<dbReference type="PIRSF" id="PIRSF003085">
    <property type="entry name" value="CMAS"/>
    <property type="match status" value="1"/>
</dbReference>
<dbReference type="FunFam" id="3.40.50.150:FF:000115">
    <property type="entry name" value="Cyclopropane mycolic acid synthase 1"/>
    <property type="match status" value="1"/>
</dbReference>
<dbReference type="SUPFAM" id="SSF53335">
    <property type="entry name" value="S-adenosyl-L-methionine-dependent methyltransferases"/>
    <property type="match status" value="1"/>
</dbReference>
<sequence length="315" mass="36153">MGAQPPVTDTIQENMTRMAEKPISPTKTRTRFEDIQAHYDVSDDFFALFQDPTRTYSCAYFEPPELTLEEAQYAKVDLNLDKLDLKPGMTLLDIGCGWGTTMRRAVERFDVNVIGLTLSKNQHARCEQVLASIDTNRSRQVLLQGWEDFAEPVDRIVSIEAFEHFGHENYDDFFKRCFNIMPADGRMTVQSSVSYHPYEMAARGKKLSFETARFIKFIVTEIFPGGRLPSTEMMVEHGEKAGFTVPEPLSLRPHYIKTLRIWGDTLQSNKDKAIEVTSEEVYNRYMKYLRGCEHYFTDEMLDCSLVTYLKPGAAA</sequence>
<evidence type="ECO:0000313" key="11">
    <source>
        <dbReference type="EMBL" id="COW95775.1"/>
    </source>
</evidence>
<keyword evidence="2 11" id="KW-0489">Methyltransferase</keyword>
<evidence type="ECO:0000313" key="12">
    <source>
        <dbReference type="Proteomes" id="UP000038802"/>
    </source>
</evidence>
<keyword evidence="5" id="KW-0443">Lipid metabolism</keyword>
<evidence type="ECO:0000313" key="8">
    <source>
        <dbReference type="EMBL" id="COV94287.1"/>
    </source>
</evidence>
<dbReference type="EMBL" id="CSAE01000815">
    <property type="protein sequence ID" value="COW95775.1"/>
    <property type="molecule type" value="Genomic_DNA"/>
</dbReference>
<protein>
    <submittedName>
        <fullName evidence="11">Methoxy mycolic acid synthase 4</fullName>
        <ecNumber evidence="11">2.1.1.-</ecNumber>
    </submittedName>
</protein>
<dbReference type="PANTHER" id="PTHR43667:SF1">
    <property type="entry name" value="CYCLOPROPANE-FATTY-ACYL-PHOSPHOLIPID SYNTHASE"/>
    <property type="match status" value="1"/>
</dbReference>
<feature type="binding site" evidence="7">
    <location>
        <begin position="91"/>
        <end position="99"/>
    </location>
    <ligand>
        <name>S-adenosyl-L-methionine</name>
        <dbReference type="ChEBI" id="CHEBI:59789"/>
    </ligand>
</feature>
<dbReference type="Proteomes" id="UP000039021">
    <property type="component" value="Unassembled WGS sequence"/>
</dbReference>
<evidence type="ECO:0000313" key="15">
    <source>
        <dbReference type="Proteomes" id="UP000045842"/>
    </source>
</evidence>
<dbReference type="Pfam" id="PF02353">
    <property type="entry name" value="CMAS"/>
    <property type="match status" value="1"/>
</dbReference>
<evidence type="ECO:0000256" key="3">
    <source>
        <dbReference type="ARBA" id="ARBA00022679"/>
    </source>
</evidence>
<dbReference type="EMBL" id="CSBK01000067">
    <property type="protein sequence ID" value="COW88603.1"/>
    <property type="molecule type" value="Genomic_DNA"/>
</dbReference>
<evidence type="ECO:0000313" key="14">
    <source>
        <dbReference type="Proteomes" id="UP000044938"/>
    </source>
</evidence>
<dbReference type="GO" id="GO:0008168">
    <property type="term" value="F:methyltransferase activity"/>
    <property type="evidence" value="ECO:0007669"/>
    <property type="project" value="UniProtKB-KW"/>
</dbReference>
<name>A0A0T5YFJ1_MYCTX</name>
<reference evidence="12 13" key="2">
    <citation type="submission" date="2015-03" db="EMBL/GenBank/DDBJ databases">
        <authorList>
            <consortium name="Pathogen Informatics"/>
        </authorList>
    </citation>
    <scope>NUCLEOTIDE SEQUENCE [LARGE SCALE GENOMIC DNA]</scope>
    <source>
        <strain evidence="9 15">G09801536</strain>
        <strain evidence="12">K00500041</strain>
        <strain evidence="8 14">M09401471</strain>
        <strain evidence="13">N09902308</strain>
    </source>
</reference>
<dbReference type="InterPro" id="IPR003333">
    <property type="entry name" value="CMAS"/>
</dbReference>
<dbReference type="Proteomes" id="UP000038802">
    <property type="component" value="Unassembled WGS sequence"/>
</dbReference>
<evidence type="ECO:0000256" key="2">
    <source>
        <dbReference type="ARBA" id="ARBA00022603"/>
    </source>
</evidence>
<dbReference type="STRING" id="115862.BBG46_03495"/>
<dbReference type="PATRIC" id="fig|1773.2321.peg.1416"/>
<gene>
    <name evidence="11" type="primary">mmaA4</name>
    <name evidence="9" type="ORF">ERS007679_02958</name>
    <name evidence="11" type="ORF">ERS007703_04523</name>
    <name evidence="8" type="ORF">ERS007720_01252</name>
    <name evidence="10" type="ORF">ERS007739_00266</name>
</gene>
<evidence type="ECO:0000313" key="9">
    <source>
        <dbReference type="EMBL" id="COW03176.1"/>
    </source>
</evidence>
<accession>A0A0T5YFJ1</accession>
<evidence type="ECO:0000256" key="6">
    <source>
        <dbReference type="PIRSR" id="PIRSR003085-1"/>
    </source>
</evidence>
<dbReference type="Proteomes" id="UP000045842">
    <property type="component" value="Unassembled WGS sequence"/>
</dbReference>
<organism evidence="11 12">
    <name type="scientific">Mycobacterium tuberculosis</name>
    <dbReference type="NCBI Taxonomy" id="1773"/>
    <lineage>
        <taxon>Bacteria</taxon>
        <taxon>Bacillati</taxon>
        <taxon>Actinomycetota</taxon>
        <taxon>Actinomycetes</taxon>
        <taxon>Mycobacteriales</taxon>
        <taxon>Mycobacteriaceae</taxon>
        <taxon>Mycobacterium</taxon>
        <taxon>Mycobacterium tuberculosis complex</taxon>
    </lineage>
</organism>
<proteinExistence type="inferred from homology"/>
<keyword evidence="4" id="KW-0949">S-adenosyl-L-methionine</keyword>
<dbReference type="EMBL" id="CSAD01000464">
    <property type="protein sequence ID" value="COW03176.1"/>
    <property type="molecule type" value="Genomic_DNA"/>
</dbReference>
<dbReference type="SMR" id="A0A0T5YFJ1"/>
<evidence type="ECO:0000256" key="5">
    <source>
        <dbReference type="ARBA" id="ARBA00023098"/>
    </source>
</evidence>